<dbReference type="EMBL" id="JBEUOH010000023">
    <property type="protein sequence ID" value="KAL0861376.1"/>
    <property type="molecule type" value="Genomic_DNA"/>
</dbReference>
<dbReference type="SUPFAM" id="SSF56672">
    <property type="entry name" value="DNA/RNA polymerases"/>
    <property type="match status" value="1"/>
</dbReference>
<dbReference type="PROSITE" id="PS50878">
    <property type="entry name" value="RT_POL"/>
    <property type="match status" value="1"/>
</dbReference>
<dbReference type="Gene3D" id="3.60.10.10">
    <property type="entry name" value="Endonuclease/exonuclease/phosphatase"/>
    <property type="match status" value="2"/>
</dbReference>
<dbReference type="InterPro" id="IPR000477">
    <property type="entry name" value="RT_dom"/>
</dbReference>
<dbReference type="SUPFAM" id="SSF56219">
    <property type="entry name" value="DNase I-like"/>
    <property type="match status" value="2"/>
</dbReference>
<name>A0ABR3H9I7_LOXSC</name>
<organism evidence="2 3">
    <name type="scientific">Loxostege sticticalis</name>
    <name type="common">Beet webworm moth</name>
    <dbReference type="NCBI Taxonomy" id="481309"/>
    <lineage>
        <taxon>Eukaryota</taxon>
        <taxon>Metazoa</taxon>
        <taxon>Ecdysozoa</taxon>
        <taxon>Arthropoda</taxon>
        <taxon>Hexapoda</taxon>
        <taxon>Insecta</taxon>
        <taxon>Pterygota</taxon>
        <taxon>Neoptera</taxon>
        <taxon>Endopterygota</taxon>
        <taxon>Lepidoptera</taxon>
        <taxon>Glossata</taxon>
        <taxon>Ditrysia</taxon>
        <taxon>Pyraloidea</taxon>
        <taxon>Crambidae</taxon>
        <taxon>Pyraustinae</taxon>
        <taxon>Loxostege</taxon>
    </lineage>
</organism>
<sequence length="1047" mass="117319">MEKFLYAGVYRSHSGDRETTRLMEYLAETADIALQRYPTGELVFLGDFNAHHKEWLFPYEKTDHAGREARKLALALNLTQLVDQATRIPDIAGHTSNCLDLLLTTDPHRHSVSVSAPLGSSDHCVVKSVSVCSPPDYTHRGTRRVWRYESADWDEMRAFFASYPWRRLCFSSGNPSCVADAITAVIRQGMEYFIPFSDIPLGYKARPWFNADCARAEARKQSAYQAWVKARDRKVRARKVRAKKRAYNAASRSCKRVLRKARFDHISRIGAKLASYPPGSKQFWSLSKSVESNFCRPTLPPLQKPDGSLAHTATEKANLFADLFASNSRLDTGSKHPPTLPHCDSLMPEITVFNKEVRRSLLSLDVNKASGPDGIPARVLRYCAPELAPVLTRLYRLSLKTKIVPKSWKLANVQPVPKKGSRAGPYGLLSQTELTLVCSGLYTELTGDRETTRLMEYLAETADIALQRYPTGELVFLGDFNAHHKEWLFPYEKTDHAGREARKLALALNLTQLVDQATRIPDIAGHTSNCLDLLLTTDPHRHSVSVSAPLGSSDHCVVKSVSVCSPPDYTHRGTRRVWRYESADWDEMRAFFASYPWRRLCFSSGNPSCVADAITAVIRQGMEYFIPFSDIPLGYKARPWFNADCARAEARKQSAYQAWVKARDRKVRARKVRAKKRAYNAASRSCKRVLRKARFDHISRIGAKLASYPPGSKQFWSLSKSVESNFCRPTLPPLQKPDGSLAHTATEKANLFADLFASNSRLDTGSKHPPTLPHCDSLMPEITVFNKEVRRSLLSLDVNKASGPDGIPARVLRYCAPELAPVLTRLYRLSLKTKIVPKSWKLANVQPVPKKGSRADPSNYRPIAITSVLCKVMERVLNRKLLSYLEDNDLLSDRQYGFRRGRSTGDLLVYVTHCWGEAIENHGEAIAVSLDISKAFDRVWHASLLSKLPAYGIPAGFCNWVADFLSERSIRVVIDGCSSELMAIDAGVPQGSVLSATLFLLHINDLLSSGIVGYDTMTVLSWRSICLVQEPVVLRVNRHLLGKLVPS</sequence>
<dbReference type="InterPro" id="IPR043502">
    <property type="entry name" value="DNA/RNA_pol_sf"/>
</dbReference>
<dbReference type="InterPro" id="IPR036691">
    <property type="entry name" value="Endo/exonu/phosph_ase_sf"/>
</dbReference>
<protein>
    <recommendedName>
        <fullName evidence="1">Reverse transcriptase domain-containing protein</fullName>
    </recommendedName>
</protein>
<dbReference type="Pfam" id="PF00078">
    <property type="entry name" value="RVT_1"/>
    <property type="match status" value="1"/>
</dbReference>
<comment type="caution">
    <text evidence="2">The sequence shown here is derived from an EMBL/GenBank/DDBJ whole genome shotgun (WGS) entry which is preliminary data.</text>
</comment>
<evidence type="ECO:0000259" key="1">
    <source>
        <dbReference type="PROSITE" id="PS50878"/>
    </source>
</evidence>
<evidence type="ECO:0000313" key="2">
    <source>
        <dbReference type="EMBL" id="KAL0861376.1"/>
    </source>
</evidence>
<dbReference type="CDD" id="cd01650">
    <property type="entry name" value="RT_nLTR_like"/>
    <property type="match status" value="1"/>
</dbReference>
<dbReference type="PANTHER" id="PTHR47510">
    <property type="entry name" value="REVERSE TRANSCRIPTASE DOMAIN-CONTAINING PROTEIN"/>
    <property type="match status" value="1"/>
</dbReference>
<proteinExistence type="predicted"/>
<keyword evidence="3" id="KW-1185">Reference proteome</keyword>
<accession>A0ABR3H9I7</accession>
<gene>
    <name evidence="2" type="ORF">ABMA27_008924</name>
</gene>
<dbReference type="InterPro" id="IPR005135">
    <property type="entry name" value="Endo/exonuclease/phosphatase"/>
</dbReference>
<evidence type="ECO:0000313" key="3">
    <source>
        <dbReference type="Proteomes" id="UP001549920"/>
    </source>
</evidence>
<dbReference type="Proteomes" id="UP001549920">
    <property type="component" value="Unassembled WGS sequence"/>
</dbReference>
<reference evidence="2 3" key="1">
    <citation type="submission" date="2024-06" db="EMBL/GenBank/DDBJ databases">
        <title>A chromosome-level genome assembly of beet webworm, Loxostege sticticalis.</title>
        <authorList>
            <person name="Zhang Y."/>
        </authorList>
    </citation>
    <scope>NUCLEOTIDE SEQUENCE [LARGE SCALE GENOMIC DNA]</scope>
    <source>
        <strain evidence="2">AQ026</strain>
        <tissue evidence="2">Whole body</tissue>
    </source>
</reference>
<dbReference type="PANTHER" id="PTHR47510:SF3">
    <property type="entry name" value="ENDO_EXONUCLEASE_PHOSPHATASE DOMAIN-CONTAINING PROTEIN"/>
    <property type="match status" value="1"/>
</dbReference>
<feature type="domain" description="Reverse transcriptase" evidence="1">
    <location>
        <begin position="829"/>
        <end position="1047"/>
    </location>
</feature>
<dbReference type="Pfam" id="PF14529">
    <property type="entry name" value="Exo_endo_phos_2"/>
    <property type="match status" value="2"/>
</dbReference>